<keyword evidence="1" id="KW-0560">Oxidoreductase</keyword>
<evidence type="ECO:0000256" key="1">
    <source>
        <dbReference type="ARBA" id="ARBA00023002"/>
    </source>
</evidence>
<dbReference type="SUPFAM" id="SSF51430">
    <property type="entry name" value="NAD(P)-linked oxidoreductase"/>
    <property type="match status" value="1"/>
</dbReference>
<accession>A0A381QRN5</accession>
<dbReference type="Gene3D" id="3.20.20.100">
    <property type="entry name" value="NADP-dependent oxidoreductase domain"/>
    <property type="match status" value="1"/>
</dbReference>
<dbReference type="Pfam" id="PF00248">
    <property type="entry name" value="Aldo_ket_red"/>
    <property type="match status" value="1"/>
</dbReference>
<dbReference type="PANTHER" id="PTHR43364">
    <property type="entry name" value="NADH-SPECIFIC METHYLGLYOXAL REDUCTASE-RELATED"/>
    <property type="match status" value="1"/>
</dbReference>
<dbReference type="AlphaFoldDB" id="A0A381QRN5"/>
<organism evidence="3">
    <name type="scientific">marine metagenome</name>
    <dbReference type="NCBI Taxonomy" id="408172"/>
    <lineage>
        <taxon>unclassified sequences</taxon>
        <taxon>metagenomes</taxon>
        <taxon>ecological metagenomes</taxon>
    </lineage>
</organism>
<feature type="domain" description="NADP-dependent oxidoreductase" evidence="2">
    <location>
        <begin position="15"/>
        <end position="315"/>
    </location>
</feature>
<dbReference type="CDD" id="cd19091">
    <property type="entry name" value="AKR_PsAKR"/>
    <property type="match status" value="1"/>
</dbReference>
<dbReference type="PRINTS" id="PR00069">
    <property type="entry name" value="ALDKETRDTASE"/>
</dbReference>
<dbReference type="InterPro" id="IPR036812">
    <property type="entry name" value="NAD(P)_OxRdtase_dom_sf"/>
</dbReference>
<dbReference type="GO" id="GO:0005829">
    <property type="term" value="C:cytosol"/>
    <property type="evidence" value="ECO:0007669"/>
    <property type="project" value="TreeGrafter"/>
</dbReference>
<dbReference type="EMBL" id="UINC01001459">
    <property type="protein sequence ID" value="SUZ81209.1"/>
    <property type="molecule type" value="Genomic_DNA"/>
</dbReference>
<sequence length="347" mass="38273">MNYRRLANTGIYLSELCLGAMTFGGTGLFQAIGTLGQSDADALVHRSLDAGINFFDTANVYSTGQSEEMLGKALGSRRQDVVVATKVRGRMGEGPNEIGLSRVHIMRQCDDSLRRLNTDYIDLYQIHGHDPVTAIEETLGALSDLVQAGKVRYIGCSNLTAWQLMKSLGVSRQHGLAEFISTQSYYSIAGRELEREMIPLAQDQQIAVLPWSPLAGGFLSGKFTRNGETDPTARRVTFDFPPVNRVLGYDIIDVMREVADAHDVSVAQIALAWLLAQAAVTSVIIGAKRLDQLDDNLRSVEVTLTGDELERLNAVSALPVEYPTWMQAMQTDREPGTTRDWEEFTKK</sequence>
<name>A0A381QRN5_9ZZZZ</name>
<evidence type="ECO:0000259" key="2">
    <source>
        <dbReference type="Pfam" id="PF00248"/>
    </source>
</evidence>
<evidence type="ECO:0000313" key="3">
    <source>
        <dbReference type="EMBL" id="SUZ81209.1"/>
    </source>
</evidence>
<dbReference type="FunFam" id="3.20.20.100:FF:000004">
    <property type="entry name" value="Oxidoreductase, aldo/keto reductase"/>
    <property type="match status" value="1"/>
</dbReference>
<dbReference type="InterPro" id="IPR023210">
    <property type="entry name" value="NADP_OxRdtase_dom"/>
</dbReference>
<dbReference type="InterPro" id="IPR020471">
    <property type="entry name" value="AKR"/>
</dbReference>
<dbReference type="PANTHER" id="PTHR43364:SF4">
    <property type="entry name" value="NAD(P)-LINKED OXIDOREDUCTASE SUPERFAMILY PROTEIN"/>
    <property type="match status" value="1"/>
</dbReference>
<dbReference type="GO" id="GO:0016491">
    <property type="term" value="F:oxidoreductase activity"/>
    <property type="evidence" value="ECO:0007669"/>
    <property type="project" value="UniProtKB-KW"/>
</dbReference>
<gene>
    <name evidence="3" type="ORF">METZ01_LOCUS34063</name>
</gene>
<reference evidence="3" key="1">
    <citation type="submission" date="2018-05" db="EMBL/GenBank/DDBJ databases">
        <authorList>
            <person name="Lanie J.A."/>
            <person name="Ng W.-L."/>
            <person name="Kazmierczak K.M."/>
            <person name="Andrzejewski T.M."/>
            <person name="Davidsen T.M."/>
            <person name="Wayne K.J."/>
            <person name="Tettelin H."/>
            <person name="Glass J.I."/>
            <person name="Rusch D."/>
            <person name="Podicherti R."/>
            <person name="Tsui H.-C.T."/>
            <person name="Winkler M.E."/>
        </authorList>
    </citation>
    <scope>NUCLEOTIDE SEQUENCE</scope>
</reference>
<protein>
    <recommendedName>
        <fullName evidence="2">NADP-dependent oxidoreductase domain-containing protein</fullName>
    </recommendedName>
</protein>
<dbReference type="InterPro" id="IPR050523">
    <property type="entry name" value="AKR_Detox_Biosynth"/>
</dbReference>
<proteinExistence type="predicted"/>